<dbReference type="EMBL" id="MQVR01000175">
    <property type="protein sequence ID" value="OKL50872.1"/>
    <property type="molecule type" value="Genomic_DNA"/>
</dbReference>
<dbReference type="InterPro" id="IPR001584">
    <property type="entry name" value="Integrase_cat-core"/>
</dbReference>
<organism evidence="3 4">
    <name type="scientific">Bowdeniella nasicola</name>
    <dbReference type="NCBI Taxonomy" id="208480"/>
    <lineage>
        <taxon>Bacteria</taxon>
        <taxon>Bacillati</taxon>
        <taxon>Actinomycetota</taxon>
        <taxon>Actinomycetes</taxon>
        <taxon>Actinomycetales</taxon>
        <taxon>Actinomycetaceae</taxon>
        <taxon>Bowdeniella</taxon>
    </lineage>
</organism>
<evidence type="ECO:0000256" key="1">
    <source>
        <dbReference type="ARBA" id="ARBA00002286"/>
    </source>
</evidence>
<reference evidence="4" key="1">
    <citation type="submission" date="2016-12" db="EMBL/GenBank/DDBJ databases">
        <authorList>
            <person name="Meng X."/>
        </authorList>
    </citation>
    <scope>NUCLEOTIDE SEQUENCE [LARGE SCALE GENOMIC DNA]</scope>
    <source>
        <strain evidence="4">DSM 19116</strain>
    </source>
</reference>
<dbReference type="Pfam" id="PF00665">
    <property type="entry name" value="rve"/>
    <property type="match status" value="1"/>
</dbReference>
<dbReference type="Gene3D" id="3.30.420.10">
    <property type="entry name" value="Ribonuclease H-like superfamily/Ribonuclease H"/>
    <property type="match status" value="1"/>
</dbReference>
<evidence type="ECO:0000313" key="4">
    <source>
        <dbReference type="Proteomes" id="UP000185628"/>
    </source>
</evidence>
<comment type="caution">
    <text evidence="3">The sequence shown here is derived from an EMBL/GenBank/DDBJ whole genome shotgun (WGS) entry which is preliminary data.</text>
</comment>
<keyword evidence="4" id="KW-1185">Reference proteome</keyword>
<dbReference type="PROSITE" id="PS50994">
    <property type="entry name" value="INTEGRASE"/>
    <property type="match status" value="1"/>
</dbReference>
<dbReference type="GO" id="GO:0015074">
    <property type="term" value="P:DNA integration"/>
    <property type="evidence" value="ECO:0007669"/>
    <property type="project" value="InterPro"/>
</dbReference>
<proteinExistence type="predicted"/>
<dbReference type="PANTHER" id="PTHR46889:SF4">
    <property type="entry name" value="TRANSPOSASE INSO FOR INSERTION SEQUENCE ELEMENT IS911B-RELATED"/>
    <property type="match status" value="1"/>
</dbReference>
<accession>A0A1Q5PTS3</accession>
<dbReference type="InterPro" id="IPR012337">
    <property type="entry name" value="RNaseH-like_sf"/>
</dbReference>
<dbReference type="NCBIfam" id="NF033516">
    <property type="entry name" value="transpos_IS3"/>
    <property type="match status" value="1"/>
</dbReference>
<sequence length="200" mass="22965">MAKYEFIDSQRKHAHPGWTVVNMCAWLEVSKSGYYNWRFRPQSATAARRQALTARVRHFFEESDGTYGYRRIHADLAEEGTEASPELVRQIMRDEALYPCQPRPRRVTTIPDDDAADIPDLVQRDFSADRPGVKFVGDITYIHTWEGFVYLATVIDCYSKKVVGWSLADHMRSELVEQALLNAAATTRIEPDAIWHSDRG</sequence>
<dbReference type="InterPro" id="IPR050900">
    <property type="entry name" value="Transposase_IS3/IS150/IS904"/>
</dbReference>
<dbReference type="AlphaFoldDB" id="A0A1Q5PTS3"/>
<dbReference type="GO" id="GO:0003676">
    <property type="term" value="F:nucleic acid binding"/>
    <property type="evidence" value="ECO:0007669"/>
    <property type="project" value="InterPro"/>
</dbReference>
<gene>
    <name evidence="3" type="ORF">BSZ39_12910</name>
</gene>
<protein>
    <submittedName>
        <fullName evidence="3">Transposase</fullName>
    </submittedName>
</protein>
<dbReference type="InterPro" id="IPR036397">
    <property type="entry name" value="RNaseH_sf"/>
</dbReference>
<dbReference type="Proteomes" id="UP000185628">
    <property type="component" value="Unassembled WGS sequence"/>
</dbReference>
<comment type="function">
    <text evidence="1">Involved in the transposition of the insertion sequence.</text>
</comment>
<dbReference type="InterPro" id="IPR048020">
    <property type="entry name" value="Transpos_IS3"/>
</dbReference>
<name>A0A1Q5PTS3_9ACTO</name>
<dbReference type="PANTHER" id="PTHR46889">
    <property type="entry name" value="TRANSPOSASE INSF FOR INSERTION SEQUENCE IS3B-RELATED"/>
    <property type="match status" value="1"/>
</dbReference>
<feature type="non-terminal residue" evidence="3">
    <location>
        <position position="200"/>
    </location>
</feature>
<dbReference type="InterPro" id="IPR025948">
    <property type="entry name" value="HTH-like_dom"/>
</dbReference>
<dbReference type="Pfam" id="PF13276">
    <property type="entry name" value="HTH_21"/>
    <property type="match status" value="1"/>
</dbReference>
<dbReference type="SUPFAM" id="SSF53098">
    <property type="entry name" value="Ribonuclease H-like"/>
    <property type="match status" value="1"/>
</dbReference>
<feature type="domain" description="Integrase catalytic" evidence="2">
    <location>
        <begin position="127"/>
        <end position="200"/>
    </location>
</feature>
<evidence type="ECO:0000313" key="3">
    <source>
        <dbReference type="EMBL" id="OKL50872.1"/>
    </source>
</evidence>
<evidence type="ECO:0000259" key="2">
    <source>
        <dbReference type="PROSITE" id="PS50994"/>
    </source>
</evidence>